<keyword evidence="2" id="KW-1185">Reference proteome</keyword>
<reference evidence="1 2" key="1">
    <citation type="submission" date="2020-08" db="EMBL/GenBank/DDBJ databases">
        <title>Genomic Encyclopedia of Type Strains, Phase III (KMG-III): the genomes of soil and plant-associated and newly described type strains.</title>
        <authorList>
            <person name="Whitman W."/>
        </authorList>
    </citation>
    <scope>NUCLEOTIDE SEQUENCE [LARGE SCALE GENOMIC DNA]</scope>
    <source>
        <strain evidence="1 2">CECT 8075</strain>
    </source>
</reference>
<gene>
    <name evidence="1" type="ORF">FHS27_001855</name>
</gene>
<dbReference type="EMBL" id="JACHXU010000005">
    <property type="protein sequence ID" value="MBB3206047.1"/>
    <property type="molecule type" value="Genomic_DNA"/>
</dbReference>
<dbReference type="AlphaFoldDB" id="A0A7W5H470"/>
<sequence length="42" mass="4788">MSPDFVRLDFVSPVAVLDTSSFEMLSHELTANCLMKRNENRS</sequence>
<proteinExistence type="predicted"/>
<comment type="caution">
    <text evidence="1">The sequence shown here is derived from an EMBL/GenBank/DDBJ whole genome shotgun (WGS) entry which is preliminary data.</text>
</comment>
<dbReference type="Proteomes" id="UP000536179">
    <property type="component" value="Unassembled WGS sequence"/>
</dbReference>
<name>A0A7W5H470_9BACT</name>
<protein>
    <submittedName>
        <fullName evidence="1">Uncharacterized protein</fullName>
    </submittedName>
</protein>
<accession>A0A7W5H470</accession>
<evidence type="ECO:0000313" key="1">
    <source>
        <dbReference type="EMBL" id="MBB3206047.1"/>
    </source>
</evidence>
<evidence type="ECO:0000313" key="2">
    <source>
        <dbReference type="Proteomes" id="UP000536179"/>
    </source>
</evidence>
<organism evidence="1 2">
    <name type="scientific">Aporhodopirellula rubra</name>
    <dbReference type="NCBI Taxonomy" id="980271"/>
    <lineage>
        <taxon>Bacteria</taxon>
        <taxon>Pseudomonadati</taxon>
        <taxon>Planctomycetota</taxon>
        <taxon>Planctomycetia</taxon>
        <taxon>Pirellulales</taxon>
        <taxon>Pirellulaceae</taxon>
        <taxon>Aporhodopirellula</taxon>
    </lineage>
</organism>